<dbReference type="GO" id="GO:0008843">
    <property type="term" value="F:endochitinase activity"/>
    <property type="evidence" value="ECO:0007669"/>
    <property type="project" value="UniProtKB-EC"/>
</dbReference>
<dbReference type="InterPro" id="IPR050542">
    <property type="entry name" value="Glycosyl_Hydrlase18_Chitinase"/>
</dbReference>
<evidence type="ECO:0000256" key="4">
    <source>
        <dbReference type="ARBA" id="ARBA00022525"/>
    </source>
</evidence>
<dbReference type="InterPro" id="IPR017853">
    <property type="entry name" value="GH"/>
</dbReference>
<name>A0AAN7BS91_9PEZI</name>
<dbReference type="AlphaFoldDB" id="A0AAN7BS91"/>
<evidence type="ECO:0000256" key="2">
    <source>
        <dbReference type="ARBA" id="ARBA00004613"/>
    </source>
</evidence>
<dbReference type="PROSITE" id="PS01095">
    <property type="entry name" value="GH18_1"/>
    <property type="match status" value="1"/>
</dbReference>
<keyword evidence="7 13" id="KW-0378">Hydrolase</keyword>
<dbReference type="GO" id="GO:0006032">
    <property type="term" value="P:chitin catabolic process"/>
    <property type="evidence" value="ECO:0007669"/>
    <property type="project" value="UniProtKB-KW"/>
</dbReference>
<dbReference type="PANTHER" id="PTHR45708">
    <property type="entry name" value="ENDOCHITINASE"/>
    <property type="match status" value="1"/>
</dbReference>
<keyword evidence="9" id="KW-0119">Carbohydrate metabolism</keyword>
<keyword evidence="10 13" id="KW-0326">Glycosidase</keyword>
<dbReference type="EC" id="3.2.1.14" evidence="3"/>
<dbReference type="Pfam" id="PF00734">
    <property type="entry name" value="CBM_1"/>
    <property type="match status" value="1"/>
</dbReference>
<evidence type="ECO:0000259" key="15">
    <source>
        <dbReference type="PROSITE" id="PS51164"/>
    </source>
</evidence>
<evidence type="ECO:0000256" key="1">
    <source>
        <dbReference type="ARBA" id="ARBA00000822"/>
    </source>
</evidence>
<comment type="subcellular location">
    <subcellularLocation>
        <location evidence="2">Secreted</location>
    </subcellularLocation>
</comment>
<proteinExistence type="inferred from homology"/>
<keyword evidence="11" id="KW-0624">Polysaccharide degradation</keyword>
<evidence type="ECO:0000313" key="18">
    <source>
        <dbReference type="Proteomes" id="UP001301958"/>
    </source>
</evidence>
<organism evidence="17 18">
    <name type="scientific">Podospora fimiseda</name>
    <dbReference type="NCBI Taxonomy" id="252190"/>
    <lineage>
        <taxon>Eukaryota</taxon>
        <taxon>Fungi</taxon>
        <taxon>Dikarya</taxon>
        <taxon>Ascomycota</taxon>
        <taxon>Pezizomycotina</taxon>
        <taxon>Sordariomycetes</taxon>
        <taxon>Sordariomycetidae</taxon>
        <taxon>Sordariales</taxon>
        <taxon>Podosporaceae</taxon>
        <taxon>Podospora</taxon>
    </lineage>
</organism>
<keyword evidence="5" id="KW-0147">Chitin-binding</keyword>
<evidence type="ECO:0000256" key="3">
    <source>
        <dbReference type="ARBA" id="ARBA00012729"/>
    </source>
</evidence>
<dbReference type="InterPro" id="IPR000254">
    <property type="entry name" value="CBD"/>
</dbReference>
<accession>A0AAN7BS91</accession>
<evidence type="ECO:0000256" key="10">
    <source>
        <dbReference type="ARBA" id="ARBA00023295"/>
    </source>
</evidence>
<dbReference type="GO" id="GO:0000272">
    <property type="term" value="P:polysaccharide catabolic process"/>
    <property type="evidence" value="ECO:0007669"/>
    <property type="project" value="UniProtKB-KW"/>
</dbReference>
<comment type="caution">
    <text evidence="17">The sequence shown here is derived from an EMBL/GenBank/DDBJ whole genome shotgun (WGS) entry which is preliminary data.</text>
</comment>
<reference evidence="17" key="1">
    <citation type="journal article" date="2023" name="Mol. Phylogenet. Evol.">
        <title>Genome-scale phylogeny and comparative genomics of the fungal order Sordariales.</title>
        <authorList>
            <person name="Hensen N."/>
            <person name="Bonometti L."/>
            <person name="Westerberg I."/>
            <person name="Brannstrom I.O."/>
            <person name="Guillou S."/>
            <person name="Cros-Aarteil S."/>
            <person name="Calhoun S."/>
            <person name="Haridas S."/>
            <person name="Kuo A."/>
            <person name="Mondo S."/>
            <person name="Pangilinan J."/>
            <person name="Riley R."/>
            <person name="LaButti K."/>
            <person name="Andreopoulos B."/>
            <person name="Lipzen A."/>
            <person name="Chen C."/>
            <person name="Yan M."/>
            <person name="Daum C."/>
            <person name="Ng V."/>
            <person name="Clum A."/>
            <person name="Steindorff A."/>
            <person name="Ohm R.A."/>
            <person name="Martin F."/>
            <person name="Silar P."/>
            <person name="Natvig D.O."/>
            <person name="Lalanne C."/>
            <person name="Gautier V."/>
            <person name="Ament-Velasquez S.L."/>
            <person name="Kruys A."/>
            <person name="Hutchinson M.I."/>
            <person name="Powell A.J."/>
            <person name="Barry K."/>
            <person name="Miller A.N."/>
            <person name="Grigoriev I.V."/>
            <person name="Debuchy R."/>
            <person name="Gladieux P."/>
            <person name="Hiltunen Thoren M."/>
            <person name="Johannesson H."/>
        </authorList>
    </citation>
    <scope>NUCLEOTIDE SEQUENCE</scope>
    <source>
        <strain evidence="17">CBS 990.96</strain>
    </source>
</reference>
<comment type="similarity">
    <text evidence="12">Belongs to the glycosyl hydrolase 18 family. Chitinase class III subfamily.</text>
</comment>
<evidence type="ECO:0000256" key="8">
    <source>
        <dbReference type="ARBA" id="ARBA00023024"/>
    </source>
</evidence>
<keyword evidence="4" id="KW-0964">Secreted</keyword>
<dbReference type="InterPro" id="IPR045321">
    <property type="entry name" value="Cts1-like"/>
</dbReference>
<dbReference type="InterPro" id="IPR035971">
    <property type="entry name" value="CBD_sf"/>
</dbReference>
<comment type="catalytic activity">
    <reaction evidence="1">
        <text>Random endo-hydrolysis of N-acetyl-beta-D-glucosaminide (1-&gt;4)-beta-linkages in chitin and chitodextrins.</text>
        <dbReference type="EC" id="3.2.1.14"/>
    </reaction>
</comment>
<dbReference type="EMBL" id="MU865317">
    <property type="protein sequence ID" value="KAK4228584.1"/>
    <property type="molecule type" value="Genomic_DNA"/>
</dbReference>
<dbReference type="CDD" id="cd02877">
    <property type="entry name" value="GH18_hevamine_XipI_class_III"/>
    <property type="match status" value="1"/>
</dbReference>
<evidence type="ECO:0000256" key="11">
    <source>
        <dbReference type="ARBA" id="ARBA00023326"/>
    </source>
</evidence>
<keyword evidence="8" id="KW-0146">Chitin degradation</keyword>
<evidence type="ECO:0000313" key="17">
    <source>
        <dbReference type="EMBL" id="KAK4228584.1"/>
    </source>
</evidence>
<dbReference type="SUPFAM" id="SSF51445">
    <property type="entry name" value="(Trans)glycosidases"/>
    <property type="match status" value="1"/>
</dbReference>
<dbReference type="Pfam" id="PF00704">
    <property type="entry name" value="Glyco_hydro_18"/>
    <property type="match status" value="1"/>
</dbReference>
<keyword evidence="18" id="KW-1185">Reference proteome</keyword>
<dbReference type="InterPro" id="IPR001223">
    <property type="entry name" value="Glyco_hydro18_cat"/>
</dbReference>
<evidence type="ECO:0000256" key="7">
    <source>
        <dbReference type="ARBA" id="ARBA00022801"/>
    </source>
</evidence>
<dbReference type="GO" id="GO:0030248">
    <property type="term" value="F:cellulose binding"/>
    <property type="evidence" value="ECO:0007669"/>
    <property type="project" value="InterPro"/>
</dbReference>
<evidence type="ECO:0000256" key="13">
    <source>
        <dbReference type="RuleBase" id="RU000489"/>
    </source>
</evidence>
<dbReference type="PROSITE" id="PS51164">
    <property type="entry name" value="CBM1_2"/>
    <property type="match status" value="1"/>
</dbReference>
<dbReference type="Proteomes" id="UP001301958">
    <property type="component" value="Unassembled WGS sequence"/>
</dbReference>
<feature type="signal peptide" evidence="14">
    <location>
        <begin position="1"/>
        <end position="24"/>
    </location>
</feature>
<evidence type="ECO:0000256" key="6">
    <source>
        <dbReference type="ARBA" id="ARBA00022729"/>
    </source>
</evidence>
<dbReference type="PANTHER" id="PTHR45708:SF49">
    <property type="entry name" value="ENDOCHITINASE"/>
    <property type="match status" value="1"/>
</dbReference>
<reference evidence="17" key="2">
    <citation type="submission" date="2023-05" db="EMBL/GenBank/DDBJ databases">
        <authorList>
            <consortium name="Lawrence Berkeley National Laboratory"/>
            <person name="Steindorff A."/>
            <person name="Hensen N."/>
            <person name="Bonometti L."/>
            <person name="Westerberg I."/>
            <person name="Brannstrom I.O."/>
            <person name="Guillou S."/>
            <person name="Cros-Aarteil S."/>
            <person name="Calhoun S."/>
            <person name="Haridas S."/>
            <person name="Kuo A."/>
            <person name="Mondo S."/>
            <person name="Pangilinan J."/>
            <person name="Riley R."/>
            <person name="Labutti K."/>
            <person name="Andreopoulos B."/>
            <person name="Lipzen A."/>
            <person name="Chen C."/>
            <person name="Yanf M."/>
            <person name="Daum C."/>
            <person name="Ng V."/>
            <person name="Clum A."/>
            <person name="Ohm R."/>
            <person name="Martin F."/>
            <person name="Silar P."/>
            <person name="Natvig D."/>
            <person name="Lalanne C."/>
            <person name="Gautier V."/>
            <person name="Ament-Velasquez S.L."/>
            <person name="Kruys A."/>
            <person name="Hutchinson M.I."/>
            <person name="Powell A.J."/>
            <person name="Barry K."/>
            <person name="Miller A.N."/>
            <person name="Grigoriev I.V."/>
            <person name="Debuchy R."/>
            <person name="Gladieux P."/>
            <person name="Thoren M.H."/>
            <person name="Johannesson H."/>
        </authorList>
    </citation>
    <scope>NUCLEOTIDE SEQUENCE</scope>
    <source>
        <strain evidence="17">CBS 990.96</strain>
    </source>
</reference>
<evidence type="ECO:0000256" key="12">
    <source>
        <dbReference type="ARBA" id="ARBA00025727"/>
    </source>
</evidence>
<dbReference type="GO" id="GO:0008061">
    <property type="term" value="F:chitin binding"/>
    <property type="evidence" value="ECO:0007669"/>
    <property type="project" value="UniProtKB-KW"/>
</dbReference>
<feature type="domain" description="GH18" evidence="16">
    <location>
        <begin position="32"/>
        <end position="335"/>
    </location>
</feature>
<feature type="chain" id="PRO_5042947073" description="chitinase" evidence="14">
    <location>
        <begin position="25"/>
        <end position="424"/>
    </location>
</feature>
<evidence type="ECO:0000256" key="14">
    <source>
        <dbReference type="SAM" id="SignalP"/>
    </source>
</evidence>
<evidence type="ECO:0000259" key="16">
    <source>
        <dbReference type="PROSITE" id="PS51910"/>
    </source>
</evidence>
<evidence type="ECO:0000256" key="9">
    <source>
        <dbReference type="ARBA" id="ARBA00023277"/>
    </source>
</evidence>
<dbReference type="PROSITE" id="PS51910">
    <property type="entry name" value="GH18_2"/>
    <property type="match status" value="1"/>
</dbReference>
<dbReference type="InterPro" id="IPR001579">
    <property type="entry name" value="Glyco_hydro_18_chit_AS"/>
</dbReference>
<protein>
    <recommendedName>
        <fullName evidence="3">chitinase</fullName>
        <ecNumber evidence="3">3.2.1.14</ecNumber>
    </recommendedName>
</protein>
<gene>
    <name evidence="17" type="ORF">QBC38DRAFT_508882</name>
</gene>
<dbReference type="GO" id="GO:0005576">
    <property type="term" value="C:extracellular region"/>
    <property type="evidence" value="ECO:0007669"/>
    <property type="project" value="UniProtKB-SubCell"/>
</dbReference>
<keyword evidence="6 14" id="KW-0732">Signal</keyword>
<dbReference type="Gene3D" id="3.20.20.80">
    <property type="entry name" value="Glycosidases"/>
    <property type="match status" value="1"/>
</dbReference>
<evidence type="ECO:0000256" key="5">
    <source>
        <dbReference type="ARBA" id="ARBA00022669"/>
    </source>
</evidence>
<feature type="domain" description="CBM1" evidence="15">
    <location>
        <begin position="388"/>
        <end position="424"/>
    </location>
</feature>
<dbReference type="SUPFAM" id="SSF57180">
    <property type="entry name" value="Cellulose-binding domain"/>
    <property type="match status" value="1"/>
</dbReference>
<dbReference type="SMART" id="SM00236">
    <property type="entry name" value="fCBD"/>
    <property type="match status" value="1"/>
</dbReference>
<sequence length="424" mass="45435">MRSFNRAAASFLALLLLVVSGALAGFDLVASNNIAIYWGQNSASRPGSQVRLASYCANSPVNIIPLAFLHVIKNPTAINFSNAGDNCTTFPNSQLLKCPEIEADIIACQQTYNKTILLSIGGATYTESGFTSPDEATTFATLMWQMFGPPSSSTPASVNRPFGQASVDGFDLDIEAVSKNMVPFTVQLRKLMDLDTGTSRRKYYLSAAPQCPFPDAAMGEVLASSDTRFDFVSVQFYNNYCGVQSYVPGNSEQFNFNFGTWDTWARNKTGVKVLLGVPGSASATGSGYISGDSLKEVVRYVKGFASFGGIMVWDMSQVYGNPGFLDSIASALSVPPLPPSTTTTTRITSTSTTSPIPTGTRIATIVTTFTTFTTTTTTITSASPTDTGVVPQWGQCGGVDYTGSTKCVSPWVCREISKWWSHCN</sequence>